<dbReference type="Pfam" id="PF00520">
    <property type="entry name" value="Ion_trans"/>
    <property type="match status" value="1"/>
</dbReference>
<evidence type="ECO:0000256" key="1">
    <source>
        <dbReference type="ARBA" id="ARBA00004127"/>
    </source>
</evidence>
<sequence>MEMKNEKLVRFYTDGKQQKGFMPWGDSSRSQKFSSSLLNFDNKCKITDALKFGIPKVFPEDHEPLHKHILDPGSEIVLNWNRVFIFSCLSALFVDPLYFYLPSVGGSKGSWCAQTDLSLRIVVTFFRTIADIFYMLHVVIKFRTAYVAPSSRLSGRGELVMDPKKIARRYIKSDFFIDLVATLPLPQIVIWFIIPATRSQFNHNNNALALIVLLQYIPRLYLIFPLSSKIIKATGVVTKTAWAGAAYNLILYMLASHVLGASWYVLSADRYLSCWKSICKKEDAPTKCLLEYLNCETYKFEERNIWINSTKVFTNCDPDENIFNFGIFANAVTKQVVSSSFVRKYFYCLWWGLQNLSSYGQNLSTSTYIGETSFSILIAIFGLVLFAHLIGNMQTYLQSLTLRLEEWRLKQRDTEEWMQHRQLPEDLRKRVRRFVQYKWLATRGVDEEALLRGLPNDLSRDIQRHLCLDLVRRVPFFSQMDDQLLDAICERLVSSLSTEGTYLVREGDPVTEMLFIIRGRLESSTTNGGRTGFFNSITLRPGDFVGEELLAWALHPKSAISLPSSTRTVRALVEVEAFALRAEDLKFVANQFRRLHSKKLQHTFRFYSHHWRTWAACFIQAAWRRYKRRLMAKDLAHMESFASDMTEVNMEEEEEQHNHSNQSSTSPVVLSSNLGVTILASRFAANTRRGVKKKVKDLGLPKLPKPEEPDFSVEPDD</sequence>
<dbReference type="InterPro" id="IPR000595">
    <property type="entry name" value="cNMP-bd_dom"/>
</dbReference>
<proteinExistence type="inferred from homology"/>
<evidence type="ECO:0000256" key="8">
    <source>
        <dbReference type="ARBA" id="ARBA00023286"/>
    </source>
</evidence>
<dbReference type="SUPFAM" id="SSF51206">
    <property type="entry name" value="cAMP-binding domain-like"/>
    <property type="match status" value="1"/>
</dbReference>
<dbReference type="EMBL" id="JBJXBP010000007">
    <property type="protein sequence ID" value="KAL3819516.1"/>
    <property type="molecule type" value="Genomic_DNA"/>
</dbReference>
<dbReference type="CDD" id="cd00038">
    <property type="entry name" value="CAP_ED"/>
    <property type="match status" value="1"/>
</dbReference>
<gene>
    <name evidence="13" type="ORF">ACJIZ3_005421</name>
</gene>
<evidence type="ECO:0000256" key="10">
    <source>
        <dbReference type="SAM" id="MobiDB-lite"/>
    </source>
</evidence>
<comment type="similarity">
    <text evidence="2">Belongs to the cyclic nucleotide-gated cation channel (TC 1.A.1.5) family.</text>
</comment>
<keyword evidence="4 11" id="KW-0812">Transmembrane</keyword>
<evidence type="ECO:0000313" key="14">
    <source>
        <dbReference type="Proteomes" id="UP001634393"/>
    </source>
</evidence>
<name>A0ABD3S4U9_9LAMI</name>
<keyword evidence="5 11" id="KW-1133">Transmembrane helix</keyword>
<feature type="transmembrane region" description="Helical" evidence="11">
    <location>
        <begin position="83"/>
        <end position="101"/>
    </location>
</feature>
<dbReference type="FunFam" id="2.60.120.10:FF:000024">
    <property type="entry name" value="Cyclic nucleotide-gated ion channel 1"/>
    <property type="match status" value="1"/>
</dbReference>
<accession>A0ABD3S4U9</accession>
<feature type="domain" description="Cyclic nucleotide-binding" evidence="12">
    <location>
        <begin position="476"/>
        <end position="559"/>
    </location>
</feature>
<feature type="transmembrane region" description="Helical" evidence="11">
    <location>
        <begin position="245"/>
        <end position="266"/>
    </location>
</feature>
<comment type="caution">
    <text evidence="13">The sequence shown here is derived from an EMBL/GenBank/DDBJ whole genome shotgun (WGS) entry which is preliminary data.</text>
</comment>
<organism evidence="13 14">
    <name type="scientific">Penstemon smallii</name>
    <dbReference type="NCBI Taxonomy" id="265156"/>
    <lineage>
        <taxon>Eukaryota</taxon>
        <taxon>Viridiplantae</taxon>
        <taxon>Streptophyta</taxon>
        <taxon>Embryophyta</taxon>
        <taxon>Tracheophyta</taxon>
        <taxon>Spermatophyta</taxon>
        <taxon>Magnoliopsida</taxon>
        <taxon>eudicotyledons</taxon>
        <taxon>Gunneridae</taxon>
        <taxon>Pentapetalae</taxon>
        <taxon>asterids</taxon>
        <taxon>lamiids</taxon>
        <taxon>Lamiales</taxon>
        <taxon>Plantaginaceae</taxon>
        <taxon>Cheloneae</taxon>
        <taxon>Penstemon</taxon>
    </lineage>
</organism>
<feature type="transmembrane region" description="Helical" evidence="11">
    <location>
        <begin position="121"/>
        <end position="140"/>
    </location>
</feature>
<feature type="region of interest" description="Disordered" evidence="10">
    <location>
        <begin position="688"/>
        <end position="717"/>
    </location>
</feature>
<evidence type="ECO:0000256" key="4">
    <source>
        <dbReference type="ARBA" id="ARBA00022692"/>
    </source>
</evidence>
<feature type="transmembrane region" description="Helical" evidence="11">
    <location>
        <begin position="372"/>
        <end position="390"/>
    </location>
</feature>
<dbReference type="SMART" id="SM00100">
    <property type="entry name" value="cNMP"/>
    <property type="match status" value="1"/>
</dbReference>
<keyword evidence="14" id="KW-1185">Reference proteome</keyword>
<dbReference type="InterPro" id="IPR003938">
    <property type="entry name" value="K_chnl_volt-dep_EAG/ELK/ERG"/>
</dbReference>
<keyword evidence="3" id="KW-0813">Transport</keyword>
<keyword evidence="6" id="KW-0406">Ion transport</keyword>
<evidence type="ECO:0000256" key="9">
    <source>
        <dbReference type="ARBA" id="ARBA00023303"/>
    </source>
</evidence>
<comment type="subcellular location">
    <subcellularLocation>
        <location evidence="1">Endomembrane system</location>
        <topology evidence="1">Multi-pass membrane protein</topology>
    </subcellularLocation>
</comment>
<keyword evidence="8" id="KW-1071">Ligand-gated ion channel</keyword>
<dbReference type="Gene3D" id="1.10.287.70">
    <property type="match status" value="1"/>
</dbReference>
<feature type="compositionally biased region" description="Basic and acidic residues" evidence="10">
    <location>
        <begin position="696"/>
        <end position="708"/>
    </location>
</feature>
<feature type="transmembrane region" description="Helical" evidence="11">
    <location>
        <begin position="175"/>
        <end position="194"/>
    </location>
</feature>
<evidence type="ECO:0000259" key="12">
    <source>
        <dbReference type="PROSITE" id="PS50042"/>
    </source>
</evidence>
<dbReference type="Proteomes" id="UP001634393">
    <property type="component" value="Unassembled WGS sequence"/>
</dbReference>
<dbReference type="GO" id="GO:0012505">
    <property type="term" value="C:endomembrane system"/>
    <property type="evidence" value="ECO:0007669"/>
    <property type="project" value="UniProtKB-SubCell"/>
</dbReference>
<evidence type="ECO:0000256" key="6">
    <source>
        <dbReference type="ARBA" id="ARBA00023065"/>
    </source>
</evidence>
<evidence type="ECO:0000256" key="2">
    <source>
        <dbReference type="ARBA" id="ARBA00010486"/>
    </source>
</evidence>
<dbReference type="CDD" id="cd23767">
    <property type="entry name" value="IQCD"/>
    <property type="match status" value="1"/>
</dbReference>
<dbReference type="PANTHER" id="PTHR45651">
    <property type="entry name" value="CYCLIC NUCLEOTIDE-GATED ION CHANNEL 15-RELATED-RELATED"/>
    <property type="match status" value="1"/>
</dbReference>
<dbReference type="Pfam" id="PF00027">
    <property type="entry name" value="cNMP_binding"/>
    <property type="match status" value="1"/>
</dbReference>
<dbReference type="PANTHER" id="PTHR45651:SF69">
    <property type="entry name" value="CYCLIC NUCLEOTIDE-GATED ION CHANNEL 17"/>
    <property type="match status" value="1"/>
</dbReference>
<dbReference type="Gene3D" id="2.60.120.10">
    <property type="entry name" value="Jelly Rolls"/>
    <property type="match status" value="1"/>
</dbReference>
<evidence type="ECO:0000256" key="11">
    <source>
        <dbReference type="SAM" id="Phobius"/>
    </source>
</evidence>
<feature type="region of interest" description="Disordered" evidence="10">
    <location>
        <begin position="648"/>
        <end position="668"/>
    </location>
</feature>
<dbReference type="PRINTS" id="PR01463">
    <property type="entry name" value="EAGCHANLFMLY"/>
</dbReference>
<keyword evidence="9" id="KW-0407">Ion channel</keyword>
<dbReference type="PROSITE" id="PS50042">
    <property type="entry name" value="CNMP_BINDING_3"/>
    <property type="match status" value="1"/>
</dbReference>
<evidence type="ECO:0000256" key="3">
    <source>
        <dbReference type="ARBA" id="ARBA00022448"/>
    </source>
</evidence>
<dbReference type="AlphaFoldDB" id="A0ABD3S4U9"/>
<dbReference type="FunFam" id="1.10.287.630:FF:000003">
    <property type="entry name" value="Cyclic nucleotide-gated ion channel 1"/>
    <property type="match status" value="1"/>
</dbReference>
<evidence type="ECO:0000256" key="5">
    <source>
        <dbReference type="ARBA" id="ARBA00022989"/>
    </source>
</evidence>
<feature type="transmembrane region" description="Helical" evidence="11">
    <location>
        <begin position="206"/>
        <end position="224"/>
    </location>
</feature>
<dbReference type="InterPro" id="IPR018490">
    <property type="entry name" value="cNMP-bd_dom_sf"/>
</dbReference>
<reference evidence="13 14" key="1">
    <citation type="submission" date="2024-12" db="EMBL/GenBank/DDBJ databases">
        <title>The unique morphological basis and parallel evolutionary history of personate flowers in Penstemon.</title>
        <authorList>
            <person name="Depatie T.H."/>
            <person name="Wessinger C.A."/>
        </authorList>
    </citation>
    <scope>NUCLEOTIDE SEQUENCE [LARGE SCALE GENOMIC DNA]</scope>
    <source>
        <strain evidence="13">WTNN_2</strain>
        <tissue evidence="13">Leaf</tissue>
    </source>
</reference>
<dbReference type="InterPro" id="IPR005821">
    <property type="entry name" value="Ion_trans_dom"/>
</dbReference>
<dbReference type="Gene3D" id="1.10.287.630">
    <property type="entry name" value="Helix hairpin bin"/>
    <property type="match status" value="1"/>
</dbReference>
<keyword evidence="7 11" id="KW-0472">Membrane</keyword>
<dbReference type="GO" id="GO:0034220">
    <property type="term" value="P:monoatomic ion transmembrane transport"/>
    <property type="evidence" value="ECO:0007669"/>
    <property type="project" value="UniProtKB-KW"/>
</dbReference>
<dbReference type="InterPro" id="IPR014710">
    <property type="entry name" value="RmlC-like_jellyroll"/>
</dbReference>
<evidence type="ECO:0000313" key="13">
    <source>
        <dbReference type="EMBL" id="KAL3819516.1"/>
    </source>
</evidence>
<protein>
    <recommendedName>
        <fullName evidence="12">Cyclic nucleotide-binding domain-containing protein</fullName>
    </recommendedName>
</protein>
<dbReference type="SUPFAM" id="SSF81324">
    <property type="entry name" value="Voltage-gated potassium channels"/>
    <property type="match status" value="1"/>
</dbReference>
<evidence type="ECO:0000256" key="7">
    <source>
        <dbReference type="ARBA" id="ARBA00023136"/>
    </source>
</evidence>